<organism evidence="1 2">
    <name type="scientific">Grifola frondosa</name>
    <name type="common">Maitake</name>
    <name type="synonym">Polyporus frondosus</name>
    <dbReference type="NCBI Taxonomy" id="5627"/>
    <lineage>
        <taxon>Eukaryota</taxon>
        <taxon>Fungi</taxon>
        <taxon>Dikarya</taxon>
        <taxon>Basidiomycota</taxon>
        <taxon>Agaricomycotina</taxon>
        <taxon>Agaricomycetes</taxon>
        <taxon>Polyporales</taxon>
        <taxon>Grifolaceae</taxon>
        <taxon>Grifola</taxon>
    </lineage>
</organism>
<dbReference type="AlphaFoldDB" id="A0A1C7LR94"/>
<proteinExistence type="predicted"/>
<gene>
    <name evidence="1" type="ORF">A0H81_13006</name>
</gene>
<name>A0A1C7LR94_GRIFR</name>
<evidence type="ECO:0000313" key="2">
    <source>
        <dbReference type="Proteomes" id="UP000092993"/>
    </source>
</evidence>
<dbReference type="EMBL" id="LUGG01000025">
    <property type="protein sequence ID" value="OBZ67203.1"/>
    <property type="molecule type" value="Genomic_DNA"/>
</dbReference>
<accession>A0A1C7LR94</accession>
<comment type="caution">
    <text evidence="1">The sequence shown here is derived from an EMBL/GenBank/DDBJ whole genome shotgun (WGS) entry which is preliminary data.</text>
</comment>
<reference evidence="1 2" key="1">
    <citation type="submission" date="2016-03" db="EMBL/GenBank/DDBJ databases">
        <title>Whole genome sequencing of Grifola frondosa 9006-11.</title>
        <authorList>
            <person name="Min B."/>
            <person name="Park H."/>
            <person name="Kim J.-G."/>
            <person name="Cho H."/>
            <person name="Oh Y.-L."/>
            <person name="Kong W.-S."/>
            <person name="Choi I.-G."/>
        </authorList>
    </citation>
    <scope>NUCLEOTIDE SEQUENCE [LARGE SCALE GENOMIC DNA]</scope>
    <source>
        <strain evidence="1 2">9006-11</strain>
    </source>
</reference>
<sequence>MASESYIKTSCLLGRLSPSFLASHHSDMITAPARRAWMREAQQNSPLIWPRSTNHTANDNRESCVPRILSLAVIPNVVCVQASNMLCSSGPVLCQEAPMYAWRTWINFTRGMQVHAELFACPRGRWGR</sequence>
<protein>
    <submittedName>
        <fullName evidence="1">Uncharacterized protein</fullName>
    </submittedName>
</protein>
<evidence type="ECO:0000313" key="1">
    <source>
        <dbReference type="EMBL" id="OBZ67203.1"/>
    </source>
</evidence>
<keyword evidence="2" id="KW-1185">Reference proteome</keyword>
<dbReference type="Proteomes" id="UP000092993">
    <property type="component" value="Unassembled WGS sequence"/>
</dbReference>